<gene>
    <name evidence="9" type="ORF">BCM02_111126</name>
</gene>
<dbReference type="PRINTS" id="PR00800">
    <property type="entry name" value="YHDCRBOXLASE"/>
</dbReference>
<dbReference type="Gene3D" id="3.90.1150.10">
    <property type="entry name" value="Aspartate Aminotransferase, domain 1"/>
    <property type="match status" value="1"/>
</dbReference>
<dbReference type="AlphaFoldDB" id="A0A5S5BWU9"/>
<dbReference type="SUPFAM" id="SSF53383">
    <property type="entry name" value="PLP-dependent transferases"/>
    <property type="match status" value="1"/>
</dbReference>
<keyword evidence="4 6" id="KW-0663">Pyridoxal phosphate</keyword>
<dbReference type="PANTHER" id="PTHR45677:SF8">
    <property type="entry name" value="CYSTEINE SULFINIC ACID DECARBOXYLASE"/>
    <property type="match status" value="1"/>
</dbReference>
<dbReference type="GO" id="GO:0030170">
    <property type="term" value="F:pyridoxal phosphate binding"/>
    <property type="evidence" value="ECO:0007669"/>
    <property type="project" value="InterPro"/>
</dbReference>
<dbReference type="GO" id="GO:0004058">
    <property type="term" value="F:aromatic-L-amino-acid decarboxylase activity"/>
    <property type="evidence" value="ECO:0007669"/>
    <property type="project" value="UniProtKB-ARBA"/>
</dbReference>
<evidence type="ECO:0000256" key="7">
    <source>
        <dbReference type="RuleBase" id="RU000382"/>
    </source>
</evidence>
<dbReference type="Gene3D" id="3.40.640.10">
    <property type="entry name" value="Type I PLP-dependent aspartate aminotransferase-like (Major domain)"/>
    <property type="match status" value="1"/>
</dbReference>
<dbReference type="Pfam" id="PF00282">
    <property type="entry name" value="Pyridoxal_deC"/>
    <property type="match status" value="1"/>
</dbReference>
<reference evidence="9 10" key="1">
    <citation type="submission" date="2019-07" db="EMBL/GenBank/DDBJ databases">
        <title>Genomic Encyclopedia of Type Strains, Phase III (KMG-III): the genomes of soil and plant-associated and newly described type strains.</title>
        <authorList>
            <person name="Whitman W."/>
        </authorList>
    </citation>
    <scope>NUCLEOTIDE SEQUENCE [LARGE SCALE GENOMIC DNA]</scope>
    <source>
        <strain evidence="9 10">BL24</strain>
    </source>
</reference>
<dbReference type="GO" id="GO:0005737">
    <property type="term" value="C:cytoplasm"/>
    <property type="evidence" value="ECO:0007669"/>
    <property type="project" value="TreeGrafter"/>
</dbReference>
<sequence>MPGQEDSRAGGATRGSADWEHTYREQEEAAKGAGPEDRLDSGEQEEEAGRFEGLFLNDSPYSQHLYRDVMRKAGDVLIREFAARRQPYSGEKPHRLRELFEGREIAPEEPAEDWKALFEEIGAEVLRHSAVVTDPACAAHLHCPPLMASLAAEAWISGTNQSMDSWDQSMSGTMLEEAVVAWLCSLFRFPEGADGVFTSGGTQSNFMGLLLARNHFASARWGWNVQHRGLPLAAGRMCILCSEAAHFTVKQSAALLGLGEQAVVTVPCDERRRMSPEALLGRLAQMKAADLIPIAIVATAGTTDYGSIDPLPEIAAIAEEHGLWFHVDAAYGGALALSDRHAGRLEGLERADSVTVDFHKGFYQPVSCGAFLVREGERLQTIRLHADYLNPEEDEEEGVPNLVVKSLQTTRRFDALKLYVSLRYYGRRVFGDMVDQTIRVAAGTARLIEREPKLELMAEPELGTVVFQYNPADGEGAHADTVNAGIRAALQEEGACILARTRVNGRLCLKLTILNPLTTLAHTARMLRWVVLAGERLESDSPEAELAGPAELTDTVSR</sequence>
<dbReference type="PROSITE" id="PS00392">
    <property type="entry name" value="DDC_GAD_HDC_YDC"/>
    <property type="match status" value="1"/>
</dbReference>
<keyword evidence="10" id="KW-1185">Reference proteome</keyword>
<comment type="caution">
    <text evidence="9">The sequence shown here is derived from an EMBL/GenBank/DDBJ whole genome shotgun (WGS) entry which is preliminary data.</text>
</comment>
<comment type="similarity">
    <text evidence="2 7">Belongs to the group II decarboxylase family.</text>
</comment>
<dbReference type="InterPro" id="IPR015421">
    <property type="entry name" value="PyrdxlP-dep_Trfase_major"/>
</dbReference>
<dbReference type="InterPro" id="IPR002129">
    <property type="entry name" value="PyrdxlP-dep_de-COase"/>
</dbReference>
<evidence type="ECO:0000313" key="9">
    <source>
        <dbReference type="EMBL" id="TYP70620.1"/>
    </source>
</evidence>
<dbReference type="GO" id="GO:0006520">
    <property type="term" value="P:amino acid metabolic process"/>
    <property type="evidence" value="ECO:0007669"/>
    <property type="project" value="InterPro"/>
</dbReference>
<evidence type="ECO:0000256" key="8">
    <source>
        <dbReference type="SAM" id="MobiDB-lite"/>
    </source>
</evidence>
<organism evidence="9 10">
    <name type="scientific">Paenibacillus methanolicus</name>
    <dbReference type="NCBI Taxonomy" id="582686"/>
    <lineage>
        <taxon>Bacteria</taxon>
        <taxon>Bacillati</taxon>
        <taxon>Bacillota</taxon>
        <taxon>Bacilli</taxon>
        <taxon>Bacillales</taxon>
        <taxon>Paenibacillaceae</taxon>
        <taxon>Paenibacillus</taxon>
    </lineage>
</organism>
<protein>
    <submittedName>
        <fullName evidence="9">L-2,4-diaminobutyrate decarboxylase</fullName>
    </submittedName>
</protein>
<proteinExistence type="inferred from homology"/>
<evidence type="ECO:0000256" key="5">
    <source>
        <dbReference type="ARBA" id="ARBA00023239"/>
    </source>
</evidence>
<feature type="compositionally biased region" description="Basic and acidic residues" evidence="8">
    <location>
        <begin position="17"/>
        <end position="41"/>
    </location>
</feature>
<accession>A0A5S5BWU9</accession>
<dbReference type="GO" id="GO:0019752">
    <property type="term" value="P:carboxylic acid metabolic process"/>
    <property type="evidence" value="ECO:0007669"/>
    <property type="project" value="InterPro"/>
</dbReference>
<keyword evidence="5 7" id="KW-0456">Lyase</keyword>
<dbReference type="RefSeq" id="WP_148932182.1">
    <property type="nucleotide sequence ID" value="NZ_VNHS01000011.1"/>
</dbReference>
<evidence type="ECO:0000256" key="2">
    <source>
        <dbReference type="ARBA" id="ARBA00009533"/>
    </source>
</evidence>
<evidence type="ECO:0000256" key="6">
    <source>
        <dbReference type="PIRSR" id="PIRSR602129-50"/>
    </source>
</evidence>
<dbReference type="InterPro" id="IPR015424">
    <property type="entry name" value="PyrdxlP-dep_Trfase"/>
</dbReference>
<dbReference type="OrthoDB" id="9803665at2"/>
<name>A0A5S5BWU9_9BACL</name>
<feature type="modified residue" description="N6-(pyridoxal phosphate)lysine" evidence="6">
    <location>
        <position position="360"/>
    </location>
</feature>
<keyword evidence="3" id="KW-0210">Decarboxylase</keyword>
<evidence type="ECO:0000256" key="3">
    <source>
        <dbReference type="ARBA" id="ARBA00022793"/>
    </source>
</evidence>
<dbReference type="InterPro" id="IPR010977">
    <property type="entry name" value="Aromatic_deC"/>
</dbReference>
<dbReference type="InterPro" id="IPR015422">
    <property type="entry name" value="PyrdxlP-dep_Trfase_small"/>
</dbReference>
<evidence type="ECO:0000256" key="4">
    <source>
        <dbReference type="ARBA" id="ARBA00022898"/>
    </source>
</evidence>
<dbReference type="InterPro" id="IPR021115">
    <property type="entry name" value="Pyridoxal-P_BS"/>
</dbReference>
<evidence type="ECO:0000313" key="10">
    <source>
        <dbReference type="Proteomes" id="UP000323257"/>
    </source>
</evidence>
<comment type="cofactor">
    <cofactor evidence="1 6 7">
        <name>pyridoxal 5'-phosphate</name>
        <dbReference type="ChEBI" id="CHEBI:597326"/>
    </cofactor>
</comment>
<dbReference type="CDD" id="cd06450">
    <property type="entry name" value="DOPA_deC_like"/>
    <property type="match status" value="1"/>
</dbReference>
<dbReference type="Proteomes" id="UP000323257">
    <property type="component" value="Unassembled WGS sequence"/>
</dbReference>
<dbReference type="PANTHER" id="PTHR45677">
    <property type="entry name" value="GLUTAMATE DECARBOXYLASE-RELATED"/>
    <property type="match status" value="1"/>
</dbReference>
<dbReference type="EMBL" id="VNHS01000011">
    <property type="protein sequence ID" value="TYP70620.1"/>
    <property type="molecule type" value="Genomic_DNA"/>
</dbReference>
<evidence type="ECO:0000256" key="1">
    <source>
        <dbReference type="ARBA" id="ARBA00001933"/>
    </source>
</evidence>
<feature type="region of interest" description="Disordered" evidence="8">
    <location>
        <begin position="1"/>
        <end position="48"/>
    </location>
</feature>